<evidence type="ECO:0000259" key="10">
    <source>
        <dbReference type="PROSITE" id="PS50928"/>
    </source>
</evidence>
<evidence type="ECO:0000256" key="8">
    <source>
        <dbReference type="ARBA" id="ARBA00023136"/>
    </source>
</evidence>
<keyword evidence="3 9" id="KW-0813">Transport</keyword>
<organism evidence="12 13">
    <name type="scientific">Vulcanisaeta souniana JCM 11219</name>
    <dbReference type="NCBI Taxonomy" id="1293586"/>
    <lineage>
        <taxon>Archaea</taxon>
        <taxon>Thermoproteota</taxon>
        <taxon>Thermoprotei</taxon>
        <taxon>Thermoproteales</taxon>
        <taxon>Thermoproteaceae</taxon>
        <taxon>Vulcanisaeta</taxon>
    </lineage>
</organism>
<feature type="transmembrane region" description="Helical" evidence="9">
    <location>
        <begin position="21"/>
        <end position="39"/>
    </location>
</feature>
<dbReference type="InterPro" id="IPR000515">
    <property type="entry name" value="MetI-like"/>
</dbReference>
<dbReference type="EMBL" id="BMNM01000012">
    <property type="protein sequence ID" value="GGI85258.1"/>
    <property type="molecule type" value="Genomic_DNA"/>
</dbReference>
<dbReference type="InterPro" id="IPR050901">
    <property type="entry name" value="BP-dep_ABC_trans_perm"/>
</dbReference>
<dbReference type="CDD" id="cd06261">
    <property type="entry name" value="TM_PBP2"/>
    <property type="match status" value="1"/>
</dbReference>
<evidence type="ECO:0000256" key="1">
    <source>
        <dbReference type="ARBA" id="ARBA00004651"/>
    </source>
</evidence>
<feature type="transmembrane region" description="Helical" evidence="9">
    <location>
        <begin position="225"/>
        <end position="247"/>
    </location>
</feature>
<dbReference type="Proteomes" id="UP001060771">
    <property type="component" value="Chromosome"/>
</dbReference>
<dbReference type="Pfam" id="PF00528">
    <property type="entry name" value="BPD_transp_1"/>
    <property type="match status" value="1"/>
</dbReference>
<feature type="transmembrane region" description="Helical" evidence="9">
    <location>
        <begin position="84"/>
        <end position="106"/>
    </location>
</feature>
<dbReference type="GeneID" id="76205873"/>
<sequence length="291" mass="32488">MSNRYSLKNRVISWFRLGISYIVLTVTAIIAIFPIYYIIITSVNPIPTLASVTLRSLLPENTSLEAYYYILFKEPFLLWLRNSLILATGTIVITAIVAFITGAALSRFSVPGKTALMVTIYVMTFFPFAATALPLYLMFASLGMLKYAWSTYVGLILAYSGGNSIFGSYLVKVFLDRIPKDYEEAALIDGLTRFEAFFRILLPMARPIIAFVALLAFMGAYTDYALAYAFIAKGSMWTLTLGMYYLAFVNRATLYNVLAAFSVLMGIPIFAIFIAFQKYLVQIYAMGGVKA</sequence>
<name>A0A830EHH2_9CREN</name>
<feature type="transmembrane region" description="Helical" evidence="9">
    <location>
        <begin position="118"/>
        <end position="139"/>
    </location>
</feature>
<evidence type="ECO:0000256" key="3">
    <source>
        <dbReference type="ARBA" id="ARBA00022448"/>
    </source>
</evidence>
<reference evidence="12" key="1">
    <citation type="journal article" date="2014" name="Int. J. Syst. Evol. Microbiol.">
        <title>Complete genome sequence of Corynebacterium casei LMG S-19264T (=DSM 44701T), isolated from a smear-ripened cheese.</title>
        <authorList>
            <consortium name="US DOE Joint Genome Institute (JGI-PGF)"/>
            <person name="Walter F."/>
            <person name="Albersmeier A."/>
            <person name="Kalinowski J."/>
            <person name="Ruckert C."/>
        </authorList>
    </citation>
    <scope>NUCLEOTIDE SEQUENCE</scope>
    <source>
        <strain evidence="12">JCM 11219</strain>
    </source>
</reference>
<proteinExistence type="inferred from homology"/>
<comment type="subcellular location">
    <subcellularLocation>
        <location evidence="1 9">Cell membrane</location>
        <topology evidence="1 9">Multi-pass membrane protein</topology>
    </subcellularLocation>
</comment>
<keyword evidence="5" id="KW-0762">Sugar transport</keyword>
<dbReference type="PANTHER" id="PTHR32243">
    <property type="entry name" value="MALTOSE TRANSPORT SYSTEM PERMEASE-RELATED"/>
    <property type="match status" value="1"/>
</dbReference>
<dbReference type="AlphaFoldDB" id="A0A830EHH2"/>
<reference evidence="12" key="2">
    <citation type="submission" date="2020-09" db="EMBL/GenBank/DDBJ databases">
        <authorList>
            <person name="Sun Q."/>
            <person name="Ohkuma M."/>
        </authorList>
    </citation>
    <scope>NUCLEOTIDE SEQUENCE</scope>
    <source>
        <strain evidence="12">JCM 11219</strain>
    </source>
</reference>
<evidence type="ECO:0000256" key="7">
    <source>
        <dbReference type="ARBA" id="ARBA00022989"/>
    </source>
</evidence>
<dbReference type="RefSeq" id="WP_188604035.1">
    <property type="nucleotide sequence ID" value="NZ_AP026830.1"/>
</dbReference>
<keyword evidence="6 9" id="KW-0812">Transmembrane</keyword>
<feature type="transmembrane region" description="Helical" evidence="9">
    <location>
        <begin position="254"/>
        <end position="276"/>
    </location>
</feature>
<evidence type="ECO:0000313" key="13">
    <source>
        <dbReference type="Proteomes" id="UP000657075"/>
    </source>
</evidence>
<feature type="transmembrane region" description="Helical" evidence="9">
    <location>
        <begin position="151"/>
        <end position="175"/>
    </location>
</feature>
<keyword evidence="14" id="KW-1185">Reference proteome</keyword>
<reference evidence="11" key="4">
    <citation type="journal article" date="2023" name="Microbiol. Resour. Announc.">
        <title>Complete Genome Sequence of Vulcanisaeta souniana Strain IC-059, a Hyperthermophilic Archaeon Isolated from Hot Spring Water in Japan.</title>
        <authorList>
            <person name="Kato S."/>
            <person name="Itoh T."/>
            <person name="Wu L."/>
            <person name="Ma J."/>
            <person name="Ohkuma M."/>
        </authorList>
    </citation>
    <scope>NUCLEOTIDE SEQUENCE</scope>
    <source>
        <strain evidence="11">JCM 11219</strain>
    </source>
</reference>
<evidence type="ECO:0000313" key="11">
    <source>
        <dbReference type="EMBL" id="BDR91228.1"/>
    </source>
</evidence>
<evidence type="ECO:0000256" key="4">
    <source>
        <dbReference type="ARBA" id="ARBA00022475"/>
    </source>
</evidence>
<dbReference type="Proteomes" id="UP000657075">
    <property type="component" value="Unassembled WGS sequence"/>
</dbReference>
<dbReference type="PANTHER" id="PTHR32243:SF50">
    <property type="entry name" value="MALTOSE_MALTODEXTRIN TRANSPORT SYSTEM PERMEASE PROTEIN MALG"/>
    <property type="match status" value="1"/>
</dbReference>
<evidence type="ECO:0000256" key="5">
    <source>
        <dbReference type="ARBA" id="ARBA00022597"/>
    </source>
</evidence>
<protein>
    <submittedName>
        <fullName evidence="12">Sugar ABC transporter permease</fullName>
    </submittedName>
</protein>
<reference evidence="14" key="3">
    <citation type="submission" date="2022-09" db="EMBL/GenBank/DDBJ databases">
        <title>Complete genome sequence of Vulcanisaeta souniana.</title>
        <authorList>
            <person name="Kato S."/>
            <person name="Itoh T."/>
            <person name="Ohkuma M."/>
        </authorList>
    </citation>
    <scope>NUCLEOTIDE SEQUENCE [LARGE SCALE GENOMIC DNA]</scope>
    <source>
        <strain evidence="14">JCM 11219</strain>
    </source>
</reference>
<dbReference type="PROSITE" id="PS50928">
    <property type="entry name" value="ABC_TM1"/>
    <property type="match status" value="1"/>
</dbReference>
<gene>
    <name evidence="12" type="ORF">GCM10007112_22810</name>
    <name evidence="11" type="ORF">Vsou_03210</name>
</gene>
<evidence type="ECO:0000256" key="6">
    <source>
        <dbReference type="ARBA" id="ARBA00022692"/>
    </source>
</evidence>
<dbReference type="InterPro" id="IPR035906">
    <property type="entry name" value="MetI-like_sf"/>
</dbReference>
<dbReference type="OrthoDB" id="45815at2157"/>
<evidence type="ECO:0000256" key="2">
    <source>
        <dbReference type="ARBA" id="ARBA00009047"/>
    </source>
</evidence>
<evidence type="ECO:0000313" key="12">
    <source>
        <dbReference type="EMBL" id="GGI85258.1"/>
    </source>
</evidence>
<evidence type="ECO:0000313" key="14">
    <source>
        <dbReference type="Proteomes" id="UP001060771"/>
    </source>
</evidence>
<keyword evidence="8 9" id="KW-0472">Membrane</keyword>
<dbReference type="Gene3D" id="1.10.3720.10">
    <property type="entry name" value="MetI-like"/>
    <property type="match status" value="1"/>
</dbReference>
<evidence type="ECO:0000256" key="9">
    <source>
        <dbReference type="RuleBase" id="RU363032"/>
    </source>
</evidence>
<feature type="transmembrane region" description="Helical" evidence="9">
    <location>
        <begin position="196"/>
        <end position="219"/>
    </location>
</feature>
<dbReference type="GO" id="GO:0055085">
    <property type="term" value="P:transmembrane transport"/>
    <property type="evidence" value="ECO:0007669"/>
    <property type="project" value="InterPro"/>
</dbReference>
<dbReference type="SUPFAM" id="SSF161098">
    <property type="entry name" value="MetI-like"/>
    <property type="match status" value="1"/>
</dbReference>
<keyword evidence="7 9" id="KW-1133">Transmembrane helix</keyword>
<feature type="domain" description="ABC transmembrane type-1" evidence="10">
    <location>
        <begin position="80"/>
        <end position="276"/>
    </location>
</feature>
<accession>A0A830EHH2</accession>
<dbReference type="EMBL" id="AP026830">
    <property type="protein sequence ID" value="BDR91228.1"/>
    <property type="molecule type" value="Genomic_DNA"/>
</dbReference>
<dbReference type="GO" id="GO:0005886">
    <property type="term" value="C:plasma membrane"/>
    <property type="evidence" value="ECO:0007669"/>
    <property type="project" value="UniProtKB-SubCell"/>
</dbReference>
<keyword evidence="4" id="KW-1003">Cell membrane</keyword>
<comment type="similarity">
    <text evidence="2">Belongs to the binding-protein-dependent transport system permease family. MalFG subfamily.</text>
</comment>